<dbReference type="AlphaFoldDB" id="A0A0B1P957"/>
<dbReference type="Pfam" id="PF02194">
    <property type="entry name" value="PXA"/>
    <property type="match status" value="1"/>
</dbReference>
<keyword evidence="3" id="KW-0812">Transmembrane</keyword>
<dbReference type="OMA" id="KEFVYSW"/>
<comment type="subcellular location">
    <subcellularLocation>
        <location evidence="1">Cytoplasm</location>
    </subcellularLocation>
</comment>
<evidence type="ECO:0000256" key="2">
    <source>
        <dbReference type="ARBA" id="ARBA00022490"/>
    </source>
</evidence>
<feature type="domain" description="PXA" evidence="4">
    <location>
        <begin position="86"/>
        <end position="276"/>
    </location>
</feature>
<evidence type="ECO:0000313" key="6">
    <source>
        <dbReference type="Proteomes" id="UP000030854"/>
    </source>
</evidence>
<accession>A0A0B1P957</accession>
<name>A0A0B1P957_UNCNE</name>
<dbReference type="GO" id="GO:0035091">
    <property type="term" value="F:phosphatidylinositol binding"/>
    <property type="evidence" value="ECO:0007669"/>
    <property type="project" value="TreeGrafter"/>
</dbReference>
<dbReference type="STRING" id="52586.A0A0B1P957"/>
<protein>
    <submittedName>
        <fullName evidence="5">Putative pxa domain-containing protein</fullName>
    </submittedName>
</protein>
<dbReference type="EMBL" id="JNVN01001185">
    <property type="protein sequence ID" value="KHJ33860.1"/>
    <property type="molecule type" value="Genomic_DNA"/>
</dbReference>
<dbReference type="PROSITE" id="PS51207">
    <property type="entry name" value="PXA"/>
    <property type="match status" value="1"/>
</dbReference>
<reference evidence="5 6" key="1">
    <citation type="journal article" date="2014" name="BMC Genomics">
        <title>Adaptive genomic structural variation in the grape powdery mildew pathogen, Erysiphe necator.</title>
        <authorList>
            <person name="Jones L."/>
            <person name="Riaz S."/>
            <person name="Morales-Cruz A."/>
            <person name="Amrine K.C."/>
            <person name="McGuire B."/>
            <person name="Gubler W.D."/>
            <person name="Walker M.A."/>
            <person name="Cantu D."/>
        </authorList>
    </citation>
    <scope>NUCLEOTIDE SEQUENCE [LARGE SCALE GENOMIC DNA]</scope>
    <source>
        <strain evidence="6">c</strain>
    </source>
</reference>
<dbReference type="InterPro" id="IPR003114">
    <property type="entry name" value="Phox_assoc"/>
</dbReference>
<keyword evidence="2" id="KW-0963">Cytoplasm</keyword>
<dbReference type="OrthoDB" id="5582218at2759"/>
<dbReference type="PANTHER" id="PTHR22999:SF23">
    <property type="entry name" value="SORTING NEXIN-16"/>
    <property type="match status" value="1"/>
</dbReference>
<gene>
    <name evidence="5" type="ORF">EV44_g1809</name>
</gene>
<proteinExistence type="predicted"/>
<dbReference type="InterPro" id="IPR051837">
    <property type="entry name" value="SortingNexin/PXDomain-PKLike"/>
</dbReference>
<keyword evidence="3" id="KW-1133">Transmembrane helix</keyword>
<organism evidence="5 6">
    <name type="scientific">Uncinula necator</name>
    <name type="common">Grape powdery mildew</name>
    <dbReference type="NCBI Taxonomy" id="52586"/>
    <lineage>
        <taxon>Eukaryota</taxon>
        <taxon>Fungi</taxon>
        <taxon>Dikarya</taxon>
        <taxon>Ascomycota</taxon>
        <taxon>Pezizomycotina</taxon>
        <taxon>Leotiomycetes</taxon>
        <taxon>Erysiphales</taxon>
        <taxon>Erysiphaceae</taxon>
        <taxon>Erysiphe</taxon>
    </lineage>
</organism>
<keyword evidence="6" id="KW-1185">Reference proteome</keyword>
<dbReference type="GO" id="GO:0005769">
    <property type="term" value="C:early endosome"/>
    <property type="evidence" value="ECO:0007669"/>
    <property type="project" value="TreeGrafter"/>
</dbReference>
<dbReference type="PANTHER" id="PTHR22999">
    <property type="entry name" value="PX SERINE/THREONINE KINASE PXK"/>
    <property type="match status" value="1"/>
</dbReference>
<sequence>MSHHLSRSRIRSSVILHNSSRNTSIDSRSNKTQSPILDPGLHITTESLSDRATLSFVRRILCSQLGDKGRSTCTSIDEILPPLTSSNEVDLQLYAFIAIIIREFIQTWYQKITSDQIFVEELVNIFAHCTRALEQRLRKVDLESLLFDEIPELLEIHINAFHLSHLSLHQPPLEHDPRQIYHLLWPIPSLSPVPINDLQNVVSKQEQTKNESFYRHLLVQGVLALLLPTEDLENDCLRSLVTEILSESILGEVIGEKVSEPWILWEGITKLALVAKSQISQYKTKTPMNQSVSTTSSTVSQESIKESNLNLRISNSIQHMLWLFLQYSYLIFTAIHCFIALYTASLSQACRNKCFNIKISEEPLDHDMNSIPSHQVYKKPILDMKLWSCLAKLLNLEVRMPWLKAMLSMLQWVALTGPGNIGQTDGIIDKILSYTIQTHILTTTTLPNLLRNARAALFPNNLPAGQSEAPNEAECMAIRRRCAESILDLIPIGAREIYFGLEWDDMVRQVEEDILCIFEDKYCNKHFLYGIVELLLVRLMPELSEHSIQDLLAERLN</sequence>
<evidence type="ECO:0000313" key="5">
    <source>
        <dbReference type="EMBL" id="KHJ33860.1"/>
    </source>
</evidence>
<keyword evidence="3" id="KW-0472">Membrane</keyword>
<dbReference type="GO" id="GO:0045022">
    <property type="term" value="P:early endosome to late endosome transport"/>
    <property type="evidence" value="ECO:0007669"/>
    <property type="project" value="TreeGrafter"/>
</dbReference>
<evidence type="ECO:0000256" key="3">
    <source>
        <dbReference type="SAM" id="Phobius"/>
    </source>
</evidence>
<comment type="caution">
    <text evidence="5">The sequence shown here is derived from an EMBL/GenBank/DDBJ whole genome shotgun (WGS) entry which is preliminary data.</text>
</comment>
<feature type="transmembrane region" description="Helical" evidence="3">
    <location>
        <begin position="321"/>
        <end position="344"/>
    </location>
</feature>
<dbReference type="Proteomes" id="UP000030854">
    <property type="component" value="Unassembled WGS sequence"/>
</dbReference>
<dbReference type="SMART" id="SM00313">
    <property type="entry name" value="PXA"/>
    <property type="match status" value="1"/>
</dbReference>
<dbReference type="HOGENOM" id="CLU_018250_1_0_1"/>
<evidence type="ECO:0000259" key="4">
    <source>
        <dbReference type="PROSITE" id="PS51207"/>
    </source>
</evidence>
<evidence type="ECO:0000256" key="1">
    <source>
        <dbReference type="ARBA" id="ARBA00004496"/>
    </source>
</evidence>
<dbReference type="GO" id="GO:0005770">
    <property type="term" value="C:late endosome"/>
    <property type="evidence" value="ECO:0007669"/>
    <property type="project" value="TreeGrafter"/>
</dbReference>